<dbReference type="InterPro" id="IPR013762">
    <property type="entry name" value="Integrase-like_cat_sf"/>
</dbReference>
<dbReference type="InterPro" id="IPR004107">
    <property type="entry name" value="Integrase_SAM-like_N"/>
</dbReference>
<evidence type="ECO:0000256" key="1">
    <source>
        <dbReference type="ARBA" id="ARBA00022829"/>
    </source>
</evidence>
<dbReference type="PROSITE" id="PS51898">
    <property type="entry name" value="TYR_RECOMBINASE"/>
    <property type="match status" value="1"/>
</dbReference>
<evidence type="ECO:0000256" key="4">
    <source>
        <dbReference type="ARBA" id="ARBA00023172"/>
    </source>
</evidence>
<dbReference type="GO" id="GO:0007059">
    <property type="term" value="P:chromosome segregation"/>
    <property type="evidence" value="ECO:0007669"/>
    <property type="project" value="UniProtKB-KW"/>
</dbReference>
<evidence type="ECO:0000256" key="2">
    <source>
        <dbReference type="ARBA" id="ARBA00022908"/>
    </source>
</evidence>
<evidence type="ECO:0000259" key="7">
    <source>
        <dbReference type="PROSITE" id="PS51898"/>
    </source>
</evidence>
<dbReference type="InterPro" id="IPR050090">
    <property type="entry name" value="Tyrosine_recombinase_XerCD"/>
</dbReference>
<dbReference type="Gene3D" id="1.10.443.10">
    <property type="entry name" value="Intergrase catalytic core"/>
    <property type="match status" value="2"/>
</dbReference>
<dbReference type="InterPro" id="IPR044068">
    <property type="entry name" value="CB"/>
</dbReference>
<feature type="domain" description="Tyr recombinase" evidence="7">
    <location>
        <begin position="108"/>
        <end position="297"/>
    </location>
</feature>
<evidence type="ECO:0000313" key="9">
    <source>
        <dbReference type="EMBL" id="EPX86181.1"/>
    </source>
</evidence>
<gene>
    <name evidence="9" type="ORF">ruthe_00990</name>
</gene>
<dbReference type="GO" id="GO:0003677">
    <property type="term" value="F:DNA binding"/>
    <property type="evidence" value="ECO:0007669"/>
    <property type="project" value="UniProtKB-UniRule"/>
</dbReference>
<dbReference type="GO" id="GO:0006310">
    <property type="term" value="P:DNA recombination"/>
    <property type="evidence" value="ECO:0007669"/>
    <property type="project" value="UniProtKB-KW"/>
</dbReference>
<feature type="region of interest" description="Disordered" evidence="6">
    <location>
        <begin position="220"/>
        <end position="252"/>
    </location>
</feature>
<keyword evidence="4" id="KW-0233">DNA recombination</keyword>
<dbReference type="Pfam" id="PF02899">
    <property type="entry name" value="Phage_int_SAM_1"/>
    <property type="match status" value="1"/>
</dbReference>
<dbReference type="Proteomes" id="UP000015346">
    <property type="component" value="Unassembled WGS sequence"/>
</dbReference>
<keyword evidence="3 5" id="KW-0238">DNA-binding</keyword>
<dbReference type="EMBL" id="AOLV01000010">
    <property type="protein sequence ID" value="EPX86181.1"/>
    <property type="molecule type" value="Genomic_DNA"/>
</dbReference>
<accession>S9QXU5</accession>
<proteinExistence type="predicted"/>
<feature type="domain" description="Core-binding (CB)" evidence="8">
    <location>
        <begin position="2"/>
        <end position="87"/>
    </location>
</feature>
<dbReference type="GO" id="GO:0015074">
    <property type="term" value="P:DNA integration"/>
    <property type="evidence" value="ECO:0007669"/>
    <property type="project" value="UniProtKB-KW"/>
</dbReference>
<feature type="region of interest" description="Disordered" evidence="6">
    <location>
        <begin position="163"/>
        <end position="183"/>
    </location>
</feature>
<keyword evidence="1" id="KW-0159">Chromosome partition</keyword>
<protein>
    <submittedName>
        <fullName evidence="9">Site-specific recombinase XerD</fullName>
    </submittedName>
</protein>
<dbReference type="SUPFAM" id="SSF56349">
    <property type="entry name" value="DNA breaking-rejoining enzymes"/>
    <property type="match status" value="2"/>
</dbReference>
<dbReference type="STRING" id="1123069.ruthe_00990"/>
<evidence type="ECO:0000256" key="6">
    <source>
        <dbReference type="SAM" id="MobiDB-lite"/>
    </source>
</evidence>
<evidence type="ECO:0000313" key="10">
    <source>
        <dbReference type="Proteomes" id="UP000015346"/>
    </source>
</evidence>
<dbReference type="InterPro" id="IPR010998">
    <property type="entry name" value="Integrase_recombinase_N"/>
</dbReference>
<organism evidence="9 10">
    <name type="scientific">Rubellimicrobium thermophilum DSM 16684</name>
    <dbReference type="NCBI Taxonomy" id="1123069"/>
    <lineage>
        <taxon>Bacteria</taxon>
        <taxon>Pseudomonadati</taxon>
        <taxon>Pseudomonadota</taxon>
        <taxon>Alphaproteobacteria</taxon>
        <taxon>Rhodobacterales</taxon>
        <taxon>Roseobacteraceae</taxon>
        <taxon>Rubellimicrobium</taxon>
    </lineage>
</organism>
<evidence type="ECO:0000256" key="5">
    <source>
        <dbReference type="PROSITE-ProRule" id="PRU01248"/>
    </source>
</evidence>
<dbReference type="SUPFAM" id="SSF47823">
    <property type="entry name" value="lambda integrase-like, N-terminal domain"/>
    <property type="match status" value="1"/>
</dbReference>
<keyword evidence="2" id="KW-0229">DNA integration</keyword>
<evidence type="ECO:0000256" key="3">
    <source>
        <dbReference type="ARBA" id="ARBA00023125"/>
    </source>
</evidence>
<dbReference type="AlphaFoldDB" id="S9QXU5"/>
<evidence type="ECO:0000259" key="8">
    <source>
        <dbReference type="PROSITE" id="PS51900"/>
    </source>
</evidence>
<dbReference type="InterPro" id="IPR011010">
    <property type="entry name" value="DNA_brk_join_enz"/>
</dbReference>
<dbReference type="Gene3D" id="1.10.150.130">
    <property type="match status" value="1"/>
</dbReference>
<reference evidence="9 10" key="1">
    <citation type="journal article" date="2013" name="Stand. Genomic Sci.">
        <title>Genome sequence of the reddish-pigmented Rubellimicrobium thermophilum type strain (DSM 16684(T)), a member of the Roseobacter clade.</title>
        <authorList>
            <person name="Fiebig A."/>
            <person name="Riedel T."/>
            <person name="Gronow S."/>
            <person name="Petersen J."/>
            <person name="Klenk H.P."/>
            <person name="Goker M."/>
        </authorList>
    </citation>
    <scope>NUCLEOTIDE SEQUENCE [LARGE SCALE GENOMIC DNA]</scope>
    <source>
        <strain evidence="9 10">DSM 16684</strain>
    </source>
</reference>
<dbReference type="InterPro" id="IPR002104">
    <property type="entry name" value="Integrase_catalytic"/>
</dbReference>
<dbReference type="PANTHER" id="PTHR30349">
    <property type="entry name" value="PHAGE INTEGRASE-RELATED"/>
    <property type="match status" value="1"/>
</dbReference>
<keyword evidence="10" id="KW-1185">Reference proteome</keyword>
<name>S9QXU5_9RHOB</name>
<dbReference type="PATRIC" id="fig|1123069.3.peg.961"/>
<dbReference type="PANTHER" id="PTHR30349:SF81">
    <property type="entry name" value="TYROSINE RECOMBINASE XERC"/>
    <property type="match status" value="1"/>
</dbReference>
<dbReference type="PROSITE" id="PS51900">
    <property type="entry name" value="CB"/>
    <property type="match status" value="1"/>
</dbReference>
<sequence length="318" mass="33997">MTGRSRWIGAFLDSLLAERDAAANTRAAYARDLADYETWLQGRGLSVEQAGRAEIEAYLQVCEASGLSKATRARRLSALRQFHRFAHEEGLRSDNPALGLRGPGSGRRLPGTLTLAEIEGMIAAARSAPRDRERETCLLELLYATGLRVSELVSLPVAAVRGRPPRHPRAGQGRQGTPCAPFRSRARGREGLAHPARCPRGRPARGQPAFALAVPLTREVGSSHPTGLSCDPEGQCPEGGAGSRSRRAPPAAPCLCHASAAGGADLRSIQTMLGHASLATTEIYTHVLDEHLRTLVTTHHPLARDPADDTGPETLTES</sequence>
<feature type="region of interest" description="Disordered" evidence="6">
    <location>
        <begin position="299"/>
        <end position="318"/>
    </location>
</feature>
<dbReference type="HOGENOM" id="CLU_027562_9_0_5"/>
<comment type="caution">
    <text evidence="9">The sequence shown here is derived from an EMBL/GenBank/DDBJ whole genome shotgun (WGS) entry which is preliminary data.</text>
</comment>